<dbReference type="EMBL" id="MN739831">
    <property type="protein sequence ID" value="QHT73768.1"/>
    <property type="molecule type" value="Genomic_DNA"/>
</dbReference>
<dbReference type="AlphaFoldDB" id="A0A6C0GZN6"/>
<name>A0A6C0GZN6_9ZZZZ</name>
<reference evidence="1" key="1">
    <citation type="journal article" date="2020" name="Nature">
        <title>Giant virus diversity and host interactions through global metagenomics.</title>
        <authorList>
            <person name="Schulz F."/>
            <person name="Roux S."/>
            <person name="Paez-Espino D."/>
            <person name="Jungbluth S."/>
            <person name="Walsh D.A."/>
            <person name="Denef V.J."/>
            <person name="McMahon K.D."/>
            <person name="Konstantinidis K.T."/>
            <person name="Eloe-Fadrosh E.A."/>
            <person name="Kyrpides N.C."/>
            <person name="Woyke T."/>
        </authorList>
    </citation>
    <scope>NUCLEOTIDE SEQUENCE</scope>
    <source>
        <strain evidence="1">GVMAG-M-3300023179-4</strain>
    </source>
</reference>
<protein>
    <submittedName>
        <fullName evidence="1">Uncharacterized protein</fullName>
    </submittedName>
</protein>
<accession>A0A6C0GZN6</accession>
<organism evidence="1">
    <name type="scientific">viral metagenome</name>
    <dbReference type="NCBI Taxonomy" id="1070528"/>
    <lineage>
        <taxon>unclassified sequences</taxon>
        <taxon>metagenomes</taxon>
        <taxon>organismal metagenomes</taxon>
    </lineage>
</organism>
<evidence type="ECO:0000313" key="1">
    <source>
        <dbReference type="EMBL" id="QHT73768.1"/>
    </source>
</evidence>
<sequence length="338" mass="38609">MNQIEISEQTLEIYDNLINYYNGCSDIKCTIDKSKISEKINKFYKAVKNDEKLKNYLLKRNKLLFYKNQNTEILQKINLYAYFKGEDREQVIEKLWDNITLIYLSIEESIEQKDNNLVNNLNKSMENGSLGKIFDNMQQEMKDMDVAGMFEKLKANSTPETKTKATNMITDMISQLTDNMEKISKSKNPSEALLTNLQSLAADYSKKFESGDIDFASFLSAIPDILSNPEEITKNIDTSKFEGLDLPDLKGMMDTSNINMENGILSGLTEGIGGKLGESLNKMMGGKFEDMMAQVIEKQGADFIEKMAKEEADKNNIKPLNEEQYNQLEELLKNEKLD</sequence>
<proteinExistence type="predicted"/>